<sequence>MDITEKNFEAAIENALISQGYRRRRPEDFDRTLYLDPEAVLDFIYATQPKEWEKLKKQHGAEVKERFLQRLSKEVARRGTLDVLRKGIKDSGCTFKMAYFRPVSGLNPELQKLYQANQFTLIRQLRFSEKTEQSLDLGLFLNGLPIFTAELKNPLTGQNVQDAIRQYRFERNPKDPFFALGRCLAHFAVDPDLVYLTTKLEGPKTRFLPFNQGRNGGAGNPPSWQGFATAYLWENIWSRDSVLSLIQHFIHMVEVEDDQGRKTGERRVIFPRYHQLESVRLLVARARQEGAGHHYLIQHSAGSGKSNSIAWLAHQLSVLHDDQDKRVFDSIIVITDRRVLDRQLQRTVRQFEQIPGVVENIDKTGRQLKEALESGKTIIVTTLQKFPVIADQIGALPGKRFAVIVDEAHSSQTGESTKSLKEVLAVSSLEEAEQEEGGEPEDLEDLIAAEMKKRGRLPNVSFFAFTATPKPKTLELFGTRRADGKFEPFSLYTMRQAIEENFIMDVLQNYTTHKAYWNLLKKIKDDPHYDRSKATYLLKAFVDLHEHTIAKKVAIMVDHFAGQVASRIDGKAKAMIVTRSRLHAVRYKLEVDKYLKEKGLPYKALVAFSGTVRDGGQDYTEANMNGFPDTQTAKTFERPEYRILIVAEKFQTGFDQPLLHTMYVDRKLAGVHAVQTLSRLNRVHPSKEETVVLDFANDAEAIKEAFEPYFDRILLSEATDPNLLYDLQTRLANFQFYTPAEIDRFAQIYFNPKATQDKLHAALTPAVDRFKAASREEQVDFRGQLTDYIRLYAFLSQVITFVDPDLEKLYVFGRLLLRKCVIEGEPLPKEVQQAIDLESYRLPETHKGKIKLQRGTVEVEPIGPKAHQPAPNEKEALSRIIQELNERFGTDFSEEDRVFIQQLEERLASDPGLEASVKVNPPENARLTFDHVLNDRVQEMIDANFKFYKQINDDPEFNKFFSDWLFDRYLKFKKATLE</sequence>
<gene>
    <name evidence="2" type="ORF">ENV62_00770</name>
</gene>
<keyword evidence="2" id="KW-0378">Hydrolase</keyword>
<dbReference type="InterPro" id="IPR014001">
    <property type="entry name" value="Helicase_ATP-bd"/>
</dbReference>
<dbReference type="EMBL" id="DTHB01000013">
    <property type="protein sequence ID" value="HGB13760.1"/>
    <property type="molecule type" value="Genomic_DNA"/>
</dbReference>
<dbReference type="Gene3D" id="3.90.1570.50">
    <property type="match status" value="1"/>
</dbReference>
<dbReference type="InterPro" id="IPR055180">
    <property type="entry name" value="HsdR_RecA-like_helicase_dom_2"/>
</dbReference>
<comment type="caution">
    <text evidence="2">The sequence shown here is derived from an EMBL/GenBank/DDBJ whole genome shotgun (WGS) entry which is preliminary data.</text>
</comment>
<dbReference type="Pfam" id="PF04313">
    <property type="entry name" value="HSDR_N"/>
    <property type="match status" value="1"/>
</dbReference>
<dbReference type="PROSITE" id="PS51192">
    <property type="entry name" value="HELICASE_ATP_BIND_1"/>
    <property type="match status" value="1"/>
</dbReference>
<dbReference type="GO" id="GO:0009035">
    <property type="term" value="F:type I site-specific deoxyribonuclease activity"/>
    <property type="evidence" value="ECO:0007669"/>
    <property type="project" value="UniProtKB-EC"/>
</dbReference>
<dbReference type="SUPFAM" id="SSF52540">
    <property type="entry name" value="P-loop containing nucleoside triphosphate hydrolases"/>
    <property type="match status" value="1"/>
</dbReference>
<keyword evidence="2" id="KW-0255">Endonuclease</keyword>
<dbReference type="SMART" id="SM00487">
    <property type="entry name" value="DEXDc"/>
    <property type="match status" value="1"/>
</dbReference>
<dbReference type="InterPro" id="IPR007409">
    <property type="entry name" value="Restrct_endonuc_type1_HsdR_N"/>
</dbReference>
<name>A0A7C3SHN8_9BACT</name>
<dbReference type="PANTHER" id="PTHR42927">
    <property type="entry name" value="HELICASE SUPERFAMILY 1 AND 2 DOMAIN-CONTAINING PROTEIN"/>
    <property type="match status" value="1"/>
</dbReference>
<dbReference type="Pfam" id="PF18766">
    <property type="entry name" value="SWI2_SNF2"/>
    <property type="match status" value="1"/>
</dbReference>
<dbReference type="GO" id="GO:0003677">
    <property type="term" value="F:DNA binding"/>
    <property type="evidence" value="ECO:0007669"/>
    <property type="project" value="UniProtKB-KW"/>
</dbReference>
<protein>
    <submittedName>
        <fullName evidence="2">Type I restriction endonuclease subunit R</fullName>
    </submittedName>
</protein>
<dbReference type="GO" id="GO:0005524">
    <property type="term" value="F:ATP binding"/>
    <property type="evidence" value="ECO:0007669"/>
    <property type="project" value="UniProtKB-KW"/>
</dbReference>
<accession>A0A7C3SHN8</accession>
<dbReference type="AlphaFoldDB" id="A0A7C3SHN8"/>
<dbReference type="Pfam" id="PF22679">
    <property type="entry name" value="T1R_D3-like"/>
    <property type="match status" value="1"/>
</dbReference>
<proteinExistence type="predicted"/>
<dbReference type="InterPro" id="IPR040980">
    <property type="entry name" value="SWI2_SNF2"/>
</dbReference>
<dbReference type="Gene3D" id="3.40.50.300">
    <property type="entry name" value="P-loop containing nucleotide triphosphate hydrolases"/>
    <property type="match status" value="2"/>
</dbReference>
<dbReference type="GO" id="GO:0009307">
    <property type="term" value="P:DNA restriction-modification system"/>
    <property type="evidence" value="ECO:0007669"/>
    <property type="project" value="UniProtKB-KW"/>
</dbReference>
<organism evidence="2">
    <name type="scientific">Desulfobacca acetoxidans</name>
    <dbReference type="NCBI Taxonomy" id="60893"/>
    <lineage>
        <taxon>Bacteria</taxon>
        <taxon>Pseudomonadati</taxon>
        <taxon>Thermodesulfobacteriota</taxon>
        <taxon>Desulfobaccia</taxon>
        <taxon>Desulfobaccales</taxon>
        <taxon>Desulfobaccaceae</taxon>
        <taxon>Desulfobacca</taxon>
    </lineage>
</organism>
<evidence type="ECO:0000259" key="1">
    <source>
        <dbReference type="PROSITE" id="PS51192"/>
    </source>
</evidence>
<evidence type="ECO:0000313" key="2">
    <source>
        <dbReference type="EMBL" id="HGB13760.1"/>
    </source>
</evidence>
<reference evidence="2" key="1">
    <citation type="journal article" date="2020" name="mSystems">
        <title>Genome- and Community-Level Interaction Insights into Carbon Utilization and Element Cycling Functions of Hydrothermarchaeota in Hydrothermal Sediment.</title>
        <authorList>
            <person name="Zhou Z."/>
            <person name="Liu Y."/>
            <person name="Xu W."/>
            <person name="Pan J."/>
            <person name="Luo Z.H."/>
            <person name="Li M."/>
        </authorList>
    </citation>
    <scope>NUCLEOTIDE SEQUENCE [LARGE SCALE GENOMIC DNA]</scope>
    <source>
        <strain evidence="2">SpSt-776</strain>
    </source>
</reference>
<dbReference type="InterPro" id="IPR027417">
    <property type="entry name" value="P-loop_NTPase"/>
</dbReference>
<feature type="domain" description="Helicase ATP-binding" evidence="1">
    <location>
        <begin position="286"/>
        <end position="487"/>
    </location>
</feature>
<keyword evidence="2" id="KW-0540">Nuclease</keyword>
<dbReference type="PANTHER" id="PTHR42927:SF1">
    <property type="entry name" value="HELICASE SUPERFAMILY 1 AND 2 DOMAIN-CONTAINING PROTEIN"/>
    <property type="match status" value="1"/>
</dbReference>